<dbReference type="Pfam" id="PF13089">
    <property type="entry name" value="PP_kinase_N"/>
    <property type="match status" value="1"/>
</dbReference>
<keyword evidence="5 6" id="KW-0067">ATP-binding</keyword>
<dbReference type="SUPFAM" id="SSF140356">
    <property type="entry name" value="PPK N-terminal domain-like"/>
    <property type="match status" value="1"/>
</dbReference>
<keyword evidence="1 6" id="KW-0597">Phosphoprotein</keyword>
<evidence type="ECO:0000259" key="9">
    <source>
        <dbReference type="Pfam" id="PF13089"/>
    </source>
</evidence>
<dbReference type="STRING" id="1121117.SAMN02745977_01346"/>
<dbReference type="GO" id="GO:0046872">
    <property type="term" value="F:metal ion binding"/>
    <property type="evidence" value="ECO:0007669"/>
    <property type="project" value="UniProtKB-KW"/>
</dbReference>
<dbReference type="PANTHER" id="PTHR30218">
    <property type="entry name" value="POLYPHOSPHATE KINASE"/>
    <property type="match status" value="1"/>
</dbReference>
<feature type="binding site" evidence="6">
    <location>
        <position position="587"/>
    </location>
    <ligand>
        <name>ATP</name>
        <dbReference type="ChEBI" id="CHEBI:30616"/>
    </ligand>
</feature>
<dbReference type="PANTHER" id="PTHR30218:SF0">
    <property type="entry name" value="POLYPHOSPHATE KINASE"/>
    <property type="match status" value="1"/>
</dbReference>
<evidence type="ECO:0000259" key="10">
    <source>
        <dbReference type="Pfam" id="PF13090"/>
    </source>
</evidence>
<evidence type="ECO:0000256" key="3">
    <source>
        <dbReference type="ARBA" id="ARBA00022741"/>
    </source>
</evidence>
<keyword evidence="2 6" id="KW-0808">Transferase</keyword>
<evidence type="ECO:0000256" key="6">
    <source>
        <dbReference type="HAMAP-Rule" id="MF_00347"/>
    </source>
</evidence>
<accession>A0A1H8GWF9</accession>
<reference evidence="12 13" key="1">
    <citation type="submission" date="2016-10" db="EMBL/GenBank/DDBJ databases">
        <authorList>
            <person name="de Groot N.N."/>
        </authorList>
    </citation>
    <scope>NUCLEOTIDE SEQUENCE [LARGE SCALE GENOMIC DNA]</scope>
    <source>
        <strain evidence="12 13">DSM 15123</strain>
    </source>
</reference>
<feature type="domain" description="Polyphosphate kinase C-terminal" evidence="11">
    <location>
        <begin position="326"/>
        <end position="490"/>
    </location>
</feature>
<dbReference type="InterPro" id="IPR041108">
    <property type="entry name" value="PP_kinase_C_1"/>
</dbReference>
<dbReference type="InterPro" id="IPR024953">
    <property type="entry name" value="PP_kinase_middle"/>
</dbReference>
<dbReference type="OrthoDB" id="9761456at2"/>
<dbReference type="NCBIfam" id="NF003921">
    <property type="entry name" value="PRK05443.2-2"/>
    <property type="match status" value="1"/>
</dbReference>
<feature type="binding site" evidence="6">
    <location>
        <position position="370"/>
    </location>
    <ligand>
        <name>Mg(2+)</name>
        <dbReference type="ChEBI" id="CHEBI:18420"/>
    </ligand>
</feature>
<feature type="domain" description="Polyphosphate kinase middle" evidence="8">
    <location>
        <begin position="116"/>
        <end position="296"/>
    </location>
</feature>
<dbReference type="Pfam" id="PF13090">
    <property type="entry name" value="PP_kinase_C"/>
    <property type="match status" value="1"/>
</dbReference>
<dbReference type="SUPFAM" id="SSF56024">
    <property type="entry name" value="Phospholipase D/nuclease"/>
    <property type="match status" value="2"/>
</dbReference>
<evidence type="ECO:0000256" key="5">
    <source>
        <dbReference type="ARBA" id="ARBA00022840"/>
    </source>
</evidence>
<keyword evidence="3 6" id="KW-0547">Nucleotide-binding</keyword>
<dbReference type="InterPro" id="IPR003414">
    <property type="entry name" value="PP_kinase"/>
</dbReference>
<dbReference type="Pfam" id="PF02503">
    <property type="entry name" value="PP_kinase"/>
    <property type="match status" value="1"/>
</dbReference>
<dbReference type="Gene3D" id="3.30.1840.10">
    <property type="entry name" value="Polyphosphate kinase middle domain"/>
    <property type="match status" value="1"/>
</dbReference>
<evidence type="ECO:0000259" key="8">
    <source>
        <dbReference type="Pfam" id="PF02503"/>
    </source>
</evidence>
<dbReference type="InterPro" id="IPR036832">
    <property type="entry name" value="PPK_N_dom_sf"/>
</dbReference>
<keyword evidence="6" id="KW-0460">Magnesium</keyword>
<dbReference type="GO" id="GO:0006799">
    <property type="term" value="P:polyphosphate biosynthetic process"/>
    <property type="evidence" value="ECO:0007669"/>
    <property type="project" value="UniProtKB-UniRule"/>
</dbReference>
<feature type="binding site" evidence="6">
    <location>
        <position position="463"/>
    </location>
    <ligand>
        <name>ATP</name>
        <dbReference type="ChEBI" id="CHEBI:30616"/>
    </ligand>
</feature>
<evidence type="ECO:0000256" key="1">
    <source>
        <dbReference type="ARBA" id="ARBA00022553"/>
    </source>
</evidence>
<keyword evidence="4 6" id="KW-0418">Kinase</keyword>
<comment type="PTM">
    <text evidence="6 7">An intermediate of this reaction is the autophosphorylated ppk in which a phosphate is covalently linked to a histidine residue through a N-P bond.</text>
</comment>
<dbReference type="EC" id="2.7.4.1" evidence="6 7"/>
<dbReference type="GO" id="GO:0009358">
    <property type="term" value="C:polyphosphate kinase complex"/>
    <property type="evidence" value="ECO:0007669"/>
    <property type="project" value="InterPro"/>
</dbReference>
<gene>
    <name evidence="6" type="primary">ppk</name>
    <name evidence="12" type="ORF">SAMN02745977_01346</name>
</gene>
<comment type="catalytic activity">
    <reaction evidence="6 7">
        <text>[phosphate](n) + ATP = [phosphate](n+1) + ADP</text>
        <dbReference type="Rhea" id="RHEA:19573"/>
        <dbReference type="Rhea" id="RHEA-COMP:9859"/>
        <dbReference type="Rhea" id="RHEA-COMP:14280"/>
        <dbReference type="ChEBI" id="CHEBI:16838"/>
        <dbReference type="ChEBI" id="CHEBI:30616"/>
        <dbReference type="ChEBI" id="CHEBI:456216"/>
        <dbReference type="EC" id="2.7.4.1"/>
    </reaction>
</comment>
<dbReference type="NCBIfam" id="TIGR03705">
    <property type="entry name" value="poly_P_kin"/>
    <property type="match status" value="1"/>
</dbReference>
<evidence type="ECO:0000259" key="11">
    <source>
        <dbReference type="Pfam" id="PF17941"/>
    </source>
</evidence>
<dbReference type="GO" id="GO:0008976">
    <property type="term" value="F:polyphosphate kinase activity"/>
    <property type="evidence" value="ECO:0007669"/>
    <property type="project" value="UniProtKB-UniRule"/>
</dbReference>
<feature type="domain" description="Polyphosphate kinase N-terminal" evidence="9">
    <location>
        <begin position="7"/>
        <end position="108"/>
    </location>
</feature>
<dbReference type="Proteomes" id="UP000199531">
    <property type="component" value="Unassembled WGS sequence"/>
</dbReference>
<protein>
    <recommendedName>
        <fullName evidence="6 7">Polyphosphate kinase</fullName>
        <ecNumber evidence="6 7">2.7.4.1</ecNumber>
    </recommendedName>
    <alternativeName>
        <fullName evidence="6">ATP-polyphosphate phosphotransferase</fullName>
    </alternativeName>
    <alternativeName>
        <fullName evidence="6">Polyphosphoric acid kinase</fullName>
    </alternativeName>
</protein>
<dbReference type="NCBIfam" id="NF003918">
    <property type="entry name" value="PRK05443.1-2"/>
    <property type="match status" value="1"/>
</dbReference>
<dbReference type="Gene3D" id="1.20.58.310">
    <property type="entry name" value="Polyphosphate kinase N-terminal domain"/>
    <property type="match status" value="1"/>
</dbReference>
<comment type="similarity">
    <text evidence="6 7">Belongs to the polyphosphate kinase 1 (PPK1) family.</text>
</comment>
<dbReference type="Pfam" id="PF17941">
    <property type="entry name" value="PP_kinase_C_1"/>
    <property type="match status" value="1"/>
</dbReference>
<comment type="cofactor">
    <cofactor evidence="6">
        <name>Mg(2+)</name>
        <dbReference type="ChEBI" id="CHEBI:18420"/>
    </cofactor>
</comment>
<dbReference type="SUPFAM" id="SSF143724">
    <property type="entry name" value="PHP14-like"/>
    <property type="match status" value="1"/>
</dbReference>
<keyword evidence="13" id="KW-1185">Reference proteome</keyword>
<evidence type="ECO:0000256" key="7">
    <source>
        <dbReference type="RuleBase" id="RU003800"/>
    </source>
</evidence>
<evidence type="ECO:0000256" key="4">
    <source>
        <dbReference type="ARBA" id="ARBA00022777"/>
    </source>
</evidence>
<comment type="function">
    <text evidence="6 7">Catalyzes the reversible transfer of the terminal phosphate of ATP to form a long-chain polyphosphate (polyP).</text>
</comment>
<dbReference type="InterPro" id="IPR036830">
    <property type="entry name" value="PP_kinase_middle_dom_sf"/>
</dbReference>
<feature type="binding site" evidence="6">
    <location>
        <position position="400"/>
    </location>
    <ligand>
        <name>Mg(2+)</name>
        <dbReference type="ChEBI" id="CHEBI:18420"/>
    </ligand>
</feature>
<proteinExistence type="inferred from homology"/>
<dbReference type="RefSeq" id="WP_091815729.1">
    <property type="nucleotide sequence ID" value="NZ_FOCW01000002.1"/>
</dbReference>
<dbReference type="PIRSF" id="PIRSF015589">
    <property type="entry name" value="PP_kinase"/>
    <property type="match status" value="1"/>
</dbReference>
<dbReference type="InterPro" id="IPR025198">
    <property type="entry name" value="PPK_N_dom"/>
</dbReference>
<feature type="active site" description="Phosphohistidine intermediate" evidence="6">
    <location>
        <position position="430"/>
    </location>
</feature>
<dbReference type="Gene3D" id="3.30.870.10">
    <property type="entry name" value="Endonuclease Chain A"/>
    <property type="match status" value="2"/>
</dbReference>
<organism evidence="12 13">
    <name type="scientific">Brachymonas denitrificans DSM 15123</name>
    <dbReference type="NCBI Taxonomy" id="1121117"/>
    <lineage>
        <taxon>Bacteria</taxon>
        <taxon>Pseudomonadati</taxon>
        <taxon>Pseudomonadota</taxon>
        <taxon>Betaproteobacteria</taxon>
        <taxon>Burkholderiales</taxon>
        <taxon>Comamonadaceae</taxon>
        <taxon>Brachymonas</taxon>
    </lineage>
</organism>
<keyword evidence="6" id="KW-0479">Metal-binding</keyword>
<evidence type="ECO:0000313" key="13">
    <source>
        <dbReference type="Proteomes" id="UP000199531"/>
    </source>
</evidence>
<name>A0A1H8GWF9_9BURK</name>
<dbReference type="HAMAP" id="MF_00347">
    <property type="entry name" value="Polyphosphate_kinase"/>
    <property type="match status" value="1"/>
</dbReference>
<dbReference type="EMBL" id="FOCW01000002">
    <property type="protein sequence ID" value="SEN48044.1"/>
    <property type="molecule type" value="Genomic_DNA"/>
</dbReference>
<evidence type="ECO:0000313" key="12">
    <source>
        <dbReference type="EMBL" id="SEN48044.1"/>
    </source>
</evidence>
<feature type="binding site" evidence="6">
    <location>
        <position position="44"/>
    </location>
    <ligand>
        <name>ATP</name>
        <dbReference type="ChEBI" id="CHEBI:30616"/>
    </ligand>
</feature>
<feature type="domain" description="Polyphosphate kinase C-terminal" evidence="10">
    <location>
        <begin position="500"/>
        <end position="670"/>
    </location>
</feature>
<evidence type="ECO:0000256" key="2">
    <source>
        <dbReference type="ARBA" id="ARBA00022679"/>
    </source>
</evidence>
<feature type="binding site" evidence="6">
    <location>
        <position position="559"/>
    </location>
    <ligand>
        <name>ATP</name>
        <dbReference type="ChEBI" id="CHEBI:30616"/>
    </ligand>
</feature>
<dbReference type="AlphaFoldDB" id="A0A1H8GWF9"/>
<dbReference type="GO" id="GO:0005524">
    <property type="term" value="F:ATP binding"/>
    <property type="evidence" value="ECO:0007669"/>
    <property type="project" value="UniProtKB-KW"/>
</dbReference>
<sequence length="695" mass="78853">MQFPAMLDRDESILAFNTRVLDWAAREEVPLLERMRYLSIVSSNLDEFFEVRMADLLDAAQNHIHEGDFTERQFLSVSTKAHELVAQQYDILRYSLYPALEANGITIVSHGARTPEQRRWVKNYFETQVRPLLLPVSLDPAHPFPQVANKSLNFIVKLAGRDALGRSNSIAILKVPRALPRLLRLPPHLSGGKDLLVSLPSVIRAHLEELFPNREVEQLSQFRITRHSDLAVDEEDVSNLRMALREGLQQRHYGKAVRVEVSSNCPDELADLLCRQFDLPQQSLYRVHGPVNLVRMGMLVDLVNKQEFLFPPFAPSYPQALRGVDSIFERLKEGDVLAHQPFESFEPVLDMLREAVNDPNVLAIKQTIYRTGSDSELMSLLREAVRRGKEVTAVVELKARFDEEANINWAEKLESVGAQVVYGVVGMKTHAKMLLITRREGKKLKRYGHLATGNYNPRTARLYTDLSYFTADDVLTGDMQRVFVHLASQSEIPRLSRMQMAPYTLQETMLQRIAQAGRAAAAGKGGRIVAKMNALTDEALILALLEAGQKGAQIDLIVRGACMLHAQVPGLSENIRVRSIIGRFLEHSRVFYFGIGEEEHLYLSSADWMNRNMLRRIELAWPVTDPELKTRIIDECLLAYEYDEALSWQMQADGSYARPQSPLEHPRNVQRALMTRYLNAGKDSSKKGRKKPGKT</sequence>
<dbReference type="InterPro" id="IPR025200">
    <property type="entry name" value="PPK_C_dom2"/>
</dbReference>